<dbReference type="InterPro" id="IPR039013">
    <property type="entry name" value="YgiF"/>
</dbReference>
<evidence type="ECO:0000313" key="3">
    <source>
        <dbReference type="EMBL" id="RJG40092.1"/>
    </source>
</evidence>
<dbReference type="EMBL" id="QZCH01000029">
    <property type="protein sequence ID" value="RJG40092.1"/>
    <property type="molecule type" value="Genomic_DNA"/>
</dbReference>
<dbReference type="GO" id="GO:0050355">
    <property type="term" value="F:inorganic triphosphate phosphatase activity"/>
    <property type="evidence" value="ECO:0007669"/>
    <property type="project" value="InterPro"/>
</dbReference>
<protein>
    <submittedName>
        <fullName evidence="3">CYTH domain-containing protein</fullName>
    </submittedName>
</protein>
<evidence type="ECO:0000259" key="2">
    <source>
        <dbReference type="PROSITE" id="PS51708"/>
    </source>
</evidence>
<sequence>MDTEIEIKFFVSPQAVDLMPELFDKYQVCSINKQQLSNVYFDTSERELQKAGLGLRVRCFDDKIEQTIKLSGSVVGGLHQRPEYNESIASNRPELSRFKADIWPEGFEAADLQARINPVFSNDFERQTWLIDCNGKGLVEVAFDLGEISTANGHESICEIELELLKGSEEVLFLLAQDIATLPEARLVNQSKAQRGYALAQEQPLQEQALDYVSVTAQGSVLQNMLAAFQYGLSYWQHHEYLYLAHNQLSALMKMRDGINFIHQASVTYLQAMQQTQYQDWLGELNWLSSKLSWLDEYYALCTLTENKGHFIKKLSDYKGLKHSLKDQLGRLPDETAVKELITSTRYCQLVLNLTQWMLECSKMPQNAVLTQTFEPFAEKVLAKSWQELLGSNLANDGVELAHYMAMKGQLSRNLMVGTCVGACFNDDARDEFRFPWLDILRGIEDLELLLPVFDYGQQLEEGEEKKKVLKWVKRKRQSILHAMDLSRSQALQFSPYWHNEA</sequence>
<dbReference type="SMART" id="SM01118">
    <property type="entry name" value="CYTH"/>
    <property type="match status" value="1"/>
</dbReference>
<dbReference type="InterPro" id="IPR033469">
    <property type="entry name" value="CYTH-like_dom_sf"/>
</dbReference>
<dbReference type="PANTHER" id="PTHR39569">
    <property type="entry name" value="INORGANIC TRIPHOSPHATASE"/>
    <property type="match status" value="1"/>
</dbReference>
<dbReference type="SUPFAM" id="SSF55154">
    <property type="entry name" value="CYTH-like phosphatases"/>
    <property type="match status" value="1"/>
</dbReference>
<dbReference type="GO" id="GO:0046872">
    <property type="term" value="F:metal ion binding"/>
    <property type="evidence" value="ECO:0007669"/>
    <property type="project" value="TreeGrafter"/>
</dbReference>
<dbReference type="Pfam" id="PF05235">
    <property type="entry name" value="CHAD"/>
    <property type="match status" value="1"/>
</dbReference>
<feature type="domain" description="CYTH" evidence="1">
    <location>
        <begin position="2"/>
        <end position="203"/>
    </location>
</feature>
<dbReference type="Pfam" id="PF01928">
    <property type="entry name" value="CYTH"/>
    <property type="match status" value="1"/>
</dbReference>
<accession>A0A418YAV7</accession>
<dbReference type="RefSeq" id="WP_119912035.1">
    <property type="nucleotide sequence ID" value="NZ_QZCH01000029.1"/>
</dbReference>
<dbReference type="Gene3D" id="2.40.320.10">
    <property type="entry name" value="Hypothetical Protein Pfu-838710-001"/>
    <property type="match status" value="1"/>
</dbReference>
<dbReference type="OrthoDB" id="3034217at2"/>
<organism evidence="3 4">
    <name type="scientific">Motilimonas pumila</name>
    <dbReference type="NCBI Taxonomy" id="2303987"/>
    <lineage>
        <taxon>Bacteria</taxon>
        <taxon>Pseudomonadati</taxon>
        <taxon>Pseudomonadota</taxon>
        <taxon>Gammaproteobacteria</taxon>
        <taxon>Alteromonadales</taxon>
        <taxon>Alteromonadales genera incertae sedis</taxon>
        <taxon>Motilimonas</taxon>
    </lineage>
</organism>
<gene>
    <name evidence="3" type="ORF">D1Z90_17215</name>
</gene>
<reference evidence="3 4" key="2">
    <citation type="submission" date="2019-01" db="EMBL/GenBank/DDBJ databases">
        <title>Motilimonas pumilus sp. nov., isolated from the gut of sea cucumber (Apostichopus japonicus).</title>
        <authorList>
            <person name="Wang F.-Q."/>
            <person name="Ren L.-H."/>
            <person name="Lin Y.-W."/>
            <person name="Sun G.-H."/>
            <person name="Du Z.-J."/>
            <person name="Zhao J.-X."/>
            <person name="Liu X.-J."/>
            <person name="Liu L.-J."/>
        </authorList>
    </citation>
    <scope>NUCLEOTIDE SEQUENCE [LARGE SCALE GENOMIC DNA]</scope>
    <source>
        <strain evidence="3 4">PLHSC7-2</strain>
    </source>
</reference>
<evidence type="ECO:0000313" key="4">
    <source>
        <dbReference type="Proteomes" id="UP000283255"/>
    </source>
</evidence>
<dbReference type="PROSITE" id="PS51708">
    <property type="entry name" value="CHAD"/>
    <property type="match status" value="1"/>
</dbReference>
<feature type="domain" description="CHAD" evidence="2">
    <location>
        <begin position="218"/>
        <end position="477"/>
    </location>
</feature>
<keyword evidence="4" id="KW-1185">Reference proteome</keyword>
<dbReference type="InterPro" id="IPR023577">
    <property type="entry name" value="CYTH_domain"/>
</dbReference>
<dbReference type="AlphaFoldDB" id="A0A418YAV7"/>
<dbReference type="PROSITE" id="PS51707">
    <property type="entry name" value="CYTH"/>
    <property type="match status" value="1"/>
</dbReference>
<proteinExistence type="predicted"/>
<dbReference type="PANTHER" id="PTHR39569:SF1">
    <property type="entry name" value="INORGANIC TRIPHOSPHATASE"/>
    <property type="match status" value="1"/>
</dbReference>
<evidence type="ECO:0000259" key="1">
    <source>
        <dbReference type="PROSITE" id="PS51707"/>
    </source>
</evidence>
<dbReference type="Proteomes" id="UP000283255">
    <property type="component" value="Unassembled WGS sequence"/>
</dbReference>
<dbReference type="InterPro" id="IPR007899">
    <property type="entry name" value="CHAD_dom"/>
</dbReference>
<reference evidence="3 4" key="1">
    <citation type="submission" date="2018-09" db="EMBL/GenBank/DDBJ databases">
        <authorList>
            <person name="Wang F."/>
        </authorList>
    </citation>
    <scope>NUCLEOTIDE SEQUENCE [LARGE SCALE GENOMIC DNA]</scope>
    <source>
        <strain evidence="3 4">PLHSC7-2</strain>
    </source>
</reference>
<comment type="caution">
    <text evidence="3">The sequence shown here is derived from an EMBL/GenBank/DDBJ whole genome shotgun (WGS) entry which is preliminary data.</text>
</comment>
<name>A0A418YAV7_9GAMM</name>
<dbReference type="CDD" id="cd07756">
    <property type="entry name" value="CYTH-like_Pase_CHAD"/>
    <property type="match status" value="1"/>
</dbReference>